<dbReference type="PANTHER" id="PTHR30329">
    <property type="entry name" value="STATOR ELEMENT OF FLAGELLAR MOTOR COMPLEX"/>
    <property type="match status" value="1"/>
</dbReference>
<protein>
    <submittedName>
        <fullName evidence="9">OmpA family protein</fullName>
    </submittedName>
</protein>
<keyword evidence="2 6" id="KW-0732">Signal</keyword>
<dbReference type="Pfam" id="PF04355">
    <property type="entry name" value="BamE"/>
    <property type="match status" value="1"/>
</dbReference>
<dbReference type="InterPro" id="IPR036737">
    <property type="entry name" value="OmpA-like_sf"/>
</dbReference>
<dbReference type="PRINTS" id="PR01021">
    <property type="entry name" value="OMPADOMAIN"/>
</dbReference>
<evidence type="ECO:0000259" key="7">
    <source>
        <dbReference type="PROSITE" id="PS51123"/>
    </source>
</evidence>
<dbReference type="InterPro" id="IPR037873">
    <property type="entry name" value="BamE-like"/>
</dbReference>
<dbReference type="Gene3D" id="3.30.1330.60">
    <property type="entry name" value="OmpA-like domain"/>
    <property type="match status" value="1"/>
</dbReference>
<dbReference type="InterPro" id="IPR002368">
    <property type="entry name" value="OmpA"/>
</dbReference>
<dbReference type="Proteomes" id="UP000471360">
    <property type="component" value="Unassembled WGS sequence"/>
</dbReference>
<feature type="chain" id="PRO_5026108789" evidence="6">
    <location>
        <begin position="30"/>
        <end position="279"/>
    </location>
</feature>
<dbReference type="AlphaFoldDB" id="A0A6G4PD51"/>
<reference evidence="9" key="1">
    <citation type="submission" date="2020-02" db="EMBL/GenBank/DDBJ databases">
        <title>Complete sequences of Escherichia coli O157 and non-O157 isolates from feces of Canadian feedlot cattle.</title>
        <authorList>
            <person name="Castro V.S."/>
            <person name="Figueiredo E.S."/>
            <person name="Mcallister T."/>
            <person name="King R."/>
            <person name="Reuter T."/>
            <person name="Polo R.O."/>
            <person name="Conte-Junior C.A."/>
            <person name="Stanford K."/>
        </authorList>
    </citation>
    <scope>NUCLEOTIDE SEQUENCE</scope>
    <source>
        <strain evidence="9">CAP26</strain>
    </source>
</reference>
<keyword evidence="4" id="KW-0998">Cell outer membrane</keyword>
<accession>A0A6G4PD51</accession>
<evidence type="ECO:0000256" key="5">
    <source>
        <dbReference type="PROSITE-ProRule" id="PRU00473"/>
    </source>
</evidence>
<evidence type="ECO:0000256" key="1">
    <source>
        <dbReference type="ARBA" id="ARBA00004442"/>
    </source>
</evidence>
<dbReference type="Gene3D" id="3.30.1450.10">
    <property type="match status" value="1"/>
</dbReference>
<reference evidence="8 10" key="2">
    <citation type="submission" date="2020-02" db="EMBL/GenBank/DDBJ databases">
        <authorList>
            <person name="Subbiah M."/>
            <person name="Call D."/>
        </authorList>
    </citation>
    <scope>NUCLEOTIDE SEQUENCE [LARGE SCALE GENOMIC DNA]</scope>
    <source>
        <strain evidence="8 10">8375wB1</strain>
    </source>
</reference>
<dbReference type="EMBL" id="JAAKCF010000009">
    <property type="protein sequence ID" value="NGI79362.1"/>
    <property type="molecule type" value="Genomic_DNA"/>
</dbReference>
<feature type="signal peptide" evidence="6">
    <location>
        <begin position="1"/>
        <end position="29"/>
    </location>
</feature>
<gene>
    <name evidence="8" type="ORF">G3W53_26375</name>
    <name evidence="9" type="ORF">G5665_09180</name>
</gene>
<dbReference type="PRINTS" id="PR01022">
    <property type="entry name" value="OUTRMMBRANEA"/>
</dbReference>
<comment type="caution">
    <text evidence="9">The sequence shown here is derived from an EMBL/GenBank/DDBJ whole genome shotgun (WGS) entry which is preliminary data.</text>
</comment>
<dbReference type="Pfam" id="PF00691">
    <property type="entry name" value="OmpA"/>
    <property type="match status" value="1"/>
</dbReference>
<keyword evidence="3 5" id="KW-0472">Membrane</keyword>
<proteinExistence type="predicted"/>
<dbReference type="SUPFAM" id="SSF103088">
    <property type="entry name" value="OmpA-like"/>
    <property type="match status" value="1"/>
</dbReference>
<evidence type="ECO:0000256" key="2">
    <source>
        <dbReference type="ARBA" id="ARBA00022729"/>
    </source>
</evidence>
<sequence>MTFIMRKKKVSLILGILLLAGCGSGTVIKNNGTTDAPKWHKWNKVILNNHLGTFPNLQSLNQVREGMTKDQLYYLIGRPQYDDGWRPREWNYLFHFYTPGKGVNNVTTCQYKILFDSKMIARSFYWHPVIPEDSVCPPQKSSASQKFTQRYTLNADALFPFDKSDASDINQQGIVSLDNLAMKLNSFEQLNSIRVIGYTDRLGSPDYNSILSKKRADTIRQYLIAKGIPAGKIIAIGMGKNQPVKECDYENNRTALINCLQPNRRVEVEVDGIIRISDE</sequence>
<dbReference type="GO" id="GO:0009279">
    <property type="term" value="C:cell outer membrane"/>
    <property type="evidence" value="ECO:0007669"/>
    <property type="project" value="UniProtKB-SubCell"/>
</dbReference>
<dbReference type="PROSITE" id="PS51257">
    <property type="entry name" value="PROKAR_LIPOPROTEIN"/>
    <property type="match status" value="1"/>
</dbReference>
<evidence type="ECO:0000256" key="3">
    <source>
        <dbReference type="ARBA" id="ARBA00023136"/>
    </source>
</evidence>
<evidence type="ECO:0000256" key="6">
    <source>
        <dbReference type="SAM" id="SignalP"/>
    </source>
</evidence>
<dbReference type="InterPro" id="IPR006665">
    <property type="entry name" value="OmpA-like"/>
</dbReference>
<dbReference type="InterPro" id="IPR006664">
    <property type="entry name" value="OMP_bac"/>
</dbReference>
<evidence type="ECO:0000313" key="8">
    <source>
        <dbReference type="EMBL" id="NEN73512.1"/>
    </source>
</evidence>
<organism evidence="9">
    <name type="scientific">Escherichia coli</name>
    <dbReference type="NCBI Taxonomy" id="562"/>
    <lineage>
        <taxon>Bacteria</taxon>
        <taxon>Pseudomonadati</taxon>
        <taxon>Pseudomonadota</taxon>
        <taxon>Gammaproteobacteria</taxon>
        <taxon>Enterobacterales</taxon>
        <taxon>Enterobacteriaceae</taxon>
        <taxon>Escherichia</taxon>
    </lineage>
</organism>
<dbReference type="PANTHER" id="PTHR30329:SF21">
    <property type="entry name" value="LIPOPROTEIN YIAD-RELATED"/>
    <property type="match status" value="1"/>
</dbReference>
<dbReference type="InterPro" id="IPR007450">
    <property type="entry name" value="BamE_dom"/>
</dbReference>
<evidence type="ECO:0000313" key="10">
    <source>
        <dbReference type="Proteomes" id="UP000471360"/>
    </source>
</evidence>
<comment type="subcellular location">
    <subcellularLocation>
        <location evidence="1">Cell outer membrane</location>
    </subcellularLocation>
</comment>
<dbReference type="PROSITE" id="PS51123">
    <property type="entry name" value="OMPA_2"/>
    <property type="match status" value="1"/>
</dbReference>
<dbReference type="InterPro" id="IPR050330">
    <property type="entry name" value="Bact_OuterMem_StrucFunc"/>
</dbReference>
<dbReference type="RefSeq" id="WP_021578739.1">
    <property type="nucleotide sequence ID" value="NZ_BFGJ01000005.1"/>
</dbReference>
<evidence type="ECO:0000256" key="4">
    <source>
        <dbReference type="ARBA" id="ARBA00023237"/>
    </source>
</evidence>
<feature type="domain" description="OmpA-like" evidence="7">
    <location>
        <begin position="146"/>
        <end position="274"/>
    </location>
</feature>
<dbReference type="GO" id="GO:0015288">
    <property type="term" value="F:porin activity"/>
    <property type="evidence" value="ECO:0007669"/>
    <property type="project" value="InterPro"/>
</dbReference>
<name>A0A6G4PD51_ECOLX</name>
<evidence type="ECO:0000313" key="9">
    <source>
        <dbReference type="EMBL" id="NGI79362.1"/>
    </source>
</evidence>
<dbReference type="CDD" id="cd07185">
    <property type="entry name" value="OmpA_C-like"/>
    <property type="match status" value="1"/>
</dbReference>
<dbReference type="EMBL" id="JAAGYP010000145">
    <property type="protein sequence ID" value="NEN73512.1"/>
    <property type="molecule type" value="Genomic_DNA"/>
</dbReference>